<dbReference type="Proteomes" id="UP001139384">
    <property type="component" value="Unassembled WGS sequence"/>
</dbReference>
<evidence type="ECO:0000313" key="3">
    <source>
        <dbReference type="EMBL" id="MCF1598910.1"/>
    </source>
</evidence>
<evidence type="ECO:0000256" key="2">
    <source>
        <dbReference type="SAM" id="SignalP"/>
    </source>
</evidence>
<organism evidence="3 4">
    <name type="scientific">Streptomyces muensis</name>
    <dbReference type="NCBI Taxonomy" id="1077944"/>
    <lineage>
        <taxon>Bacteria</taxon>
        <taxon>Bacillati</taxon>
        <taxon>Actinomycetota</taxon>
        <taxon>Actinomycetes</taxon>
        <taxon>Kitasatosporales</taxon>
        <taxon>Streptomycetaceae</taxon>
        <taxon>Streptomyces</taxon>
    </lineage>
</organism>
<name>A0A9X1Q6L6_STRM4</name>
<feature type="region of interest" description="Disordered" evidence="1">
    <location>
        <begin position="35"/>
        <end position="59"/>
    </location>
</feature>
<evidence type="ECO:0000313" key="4">
    <source>
        <dbReference type="Proteomes" id="UP001139384"/>
    </source>
</evidence>
<sequence length="186" mass="19300">MSLKISRPGVAALALMAALMGVAAAGPAVAATQQTTTQTTSQTTTQAIPQTPPAASTALPAQAPAIPTEFVDLSTSPLVADGASHEVTVTYRNDSSADRTVAPQLLMQSPDGGPFLEPADVRVERRTAAGCWEAVELGSQTGTLYTDLVAAQRTLHAGDTLTEVYRITVLDHEAEGTVQPRVALYS</sequence>
<proteinExistence type="predicted"/>
<protein>
    <submittedName>
        <fullName evidence="3">Signal peptide protein</fullName>
    </submittedName>
</protein>
<dbReference type="EMBL" id="JAKEIP010000251">
    <property type="protein sequence ID" value="MCF1598910.1"/>
    <property type="molecule type" value="Genomic_DNA"/>
</dbReference>
<feature type="chain" id="PRO_5040795042" evidence="2">
    <location>
        <begin position="31"/>
        <end position="186"/>
    </location>
</feature>
<feature type="signal peptide" evidence="2">
    <location>
        <begin position="1"/>
        <end position="30"/>
    </location>
</feature>
<dbReference type="RefSeq" id="WP_234767260.1">
    <property type="nucleotide sequence ID" value="NZ_JAKEIP010000251.1"/>
</dbReference>
<gene>
    <name evidence="3" type="ORF">L0P92_35960</name>
</gene>
<reference evidence="3" key="1">
    <citation type="submission" date="2022-01" db="EMBL/GenBank/DDBJ databases">
        <title>Draft Genome Sequences of Seven Type Strains of the Genus Streptomyces.</title>
        <authorList>
            <person name="Aziz S."/>
            <person name="Coretto E."/>
            <person name="Chronakova A."/>
            <person name="Sproer C."/>
            <person name="Huber K."/>
            <person name="Nouioui I."/>
            <person name="Gross H."/>
        </authorList>
    </citation>
    <scope>NUCLEOTIDE SEQUENCE</scope>
    <source>
        <strain evidence="3">DSM 103493</strain>
    </source>
</reference>
<keyword evidence="2" id="KW-0732">Signal</keyword>
<accession>A0A9X1Q6L6</accession>
<comment type="caution">
    <text evidence="3">The sequence shown here is derived from an EMBL/GenBank/DDBJ whole genome shotgun (WGS) entry which is preliminary data.</text>
</comment>
<keyword evidence="4" id="KW-1185">Reference proteome</keyword>
<dbReference type="AlphaFoldDB" id="A0A9X1Q6L6"/>
<evidence type="ECO:0000256" key="1">
    <source>
        <dbReference type="SAM" id="MobiDB-lite"/>
    </source>
</evidence>